<comment type="caution">
    <text evidence="1">The sequence shown here is derived from an EMBL/GenBank/DDBJ whole genome shotgun (WGS) entry which is preliminary data.</text>
</comment>
<accession>A0A9N7V7H5</accession>
<evidence type="ECO:0000313" key="2">
    <source>
        <dbReference type="Proteomes" id="UP001153269"/>
    </source>
</evidence>
<gene>
    <name evidence="1" type="ORF">PLEPLA_LOCUS31906</name>
</gene>
<organism evidence="1 2">
    <name type="scientific">Pleuronectes platessa</name>
    <name type="common">European plaice</name>
    <dbReference type="NCBI Taxonomy" id="8262"/>
    <lineage>
        <taxon>Eukaryota</taxon>
        <taxon>Metazoa</taxon>
        <taxon>Chordata</taxon>
        <taxon>Craniata</taxon>
        <taxon>Vertebrata</taxon>
        <taxon>Euteleostomi</taxon>
        <taxon>Actinopterygii</taxon>
        <taxon>Neopterygii</taxon>
        <taxon>Teleostei</taxon>
        <taxon>Neoteleostei</taxon>
        <taxon>Acanthomorphata</taxon>
        <taxon>Carangaria</taxon>
        <taxon>Pleuronectiformes</taxon>
        <taxon>Pleuronectoidei</taxon>
        <taxon>Pleuronectidae</taxon>
        <taxon>Pleuronectes</taxon>
    </lineage>
</organism>
<dbReference type="EMBL" id="CADEAL010003323">
    <property type="protein sequence ID" value="CAB1444190.1"/>
    <property type="molecule type" value="Genomic_DNA"/>
</dbReference>
<dbReference type="AlphaFoldDB" id="A0A9N7V7H5"/>
<name>A0A9N7V7H5_PLEPL</name>
<evidence type="ECO:0000313" key="1">
    <source>
        <dbReference type="EMBL" id="CAB1444190.1"/>
    </source>
</evidence>
<reference evidence="1" key="1">
    <citation type="submission" date="2020-03" db="EMBL/GenBank/DDBJ databases">
        <authorList>
            <person name="Weist P."/>
        </authorList>
    </citation>
    <scope>NUCLEOTIDE SEQUENCE</scope>
</reference>
<protein>
    <submittedName>
        <fullName evidence="1">Uncharacterized protein</fullName>
    </submittedName>
</protein>
<proteinExistence type="predicted"/>
<sequence>MARGCLGSGCAHPLTFTEWPIAPRHPPREKFKRAQIHRGKAAACGLTHALTSLRRPQLHLCALQLSLRLLSISITIGQTTGVERPAFNNGQIKDTAITRKATSRHFQYCIKVLYFNFLRPSSLPSHTQPPGVRWWSACPPHHLLIRALAPAAQNWINLCDPCCCFPSRDSDWLS</sequence>
<keyword evidence="2" id="KW-1185">Reference proteome</keyword>
<dbReference type="Proteomes" id="UP001153269">
    <property type="component" value="Unassembled WGS sequence"/>
</dbReference>